<sequence>MNTLASTRNPKAIVALVVAVVAVLAVAVVGFAGCGGSSAKAPGSAQGSSSAQSPAKSSAGVRPADPAAKPPGMPTIAVSALPAEAREVLRRIDAGGPFKYRQDGVTFENREGLLPAQPRGYYREYTVSTPGAPDRGARRLILGRQGELYYTPDHYRSFYWVVRGDAT</sequence>
<evidence type="ECO:0000256" key="1">
    <source>
        <dbReference type="ARBA" id="ARBA00022722"/>
    </source>
</evidence>
<organism evidence="5 6">
    <name type="scientific">Catenulispora yoronensis</name>
    <dbReference type="NCBI Taxonomy" id="450799"/>
    <lineage>
        <taxon>Bacteria</taxon>
        <taxon>Bacillati</taxon>
        <taxon>Actinomycetota</taxon>
        <taxon>Actinomycetes</taxon>
        <taxon>Catenulisporales</taxon>
        <taxon>Catenulisporaceae</taxon>
        <taxon>Catenulispora</taxon>
    </lineage>
</organism>
<dbReference type="Pfam" id="PF00545">
    <property type="entry name" value="Ribonuclease"/>
    <property type="match status" value="1"/>
</dbReference>
<evidence type="ECO:0000313" key="5">
    <source>
        <dbReference type="EMBL" id="GAA2045516.1"/>
    </source>
</evidence>
<dbReference type="Proteomes" id="UP001500751">
    <property type="component" value="Unassembled WGS sequence"/>
</dbReference>
<comment type="caution">
    <text evidence="5">The sequence shown here is derived from an EMBL/GenBank/DDBJ whole genome shotgun (WGS) entry which is preliminary data.</text>
</comment>
<feature type="region of interest" description="Disordered" evidence="3">
    <location>
        <begin position="39"/>
        <end position="74"/>
    </location>
</feature>
<gene>
    <name evidence="5" type="ORF">GCM10009839_56910</name>
</gene>
<dbReference type="RefSeq" id="WP_344668735.1">
    <property type="nucleotide sequence ID" value="NZ_BAAAQN010000039.1"/>
</dbReference>
<keyword evidence="6" id="KW-1185">Reference proteome</keyword>
<evidence type="ECO:0000256" key="3">
    <source>
        <dbReference type="SAM" id="MobiDB-lite"/>
    </source>
</evidence>
<dbReference type="Gene3D" id="3.10.450.30">
    <property type="entry name" value="Microbial ribonucleases"/>
    <property type="match status" value="1"/>
</dbReference>
<keyword evidence="4" id="KW-0812">Transmembrane</keyword>
<accession>A0ABP5GFD2</accession>
<evidence type="ECO:0000313" key="6">
    <source>
        <dbReference type="Proteomes" id="UP001500751"/>
    </source>
</evidence>
<keyword evidence="2" id="KW-0378">Hydrolase</keyword>
<name>A0ABP5GFD2_9ACTN</name>
<evidence type="ECO:0000256" key="2">
    <source>
        <dbReference type="ARBA" id="ARBA00022801"/>
    </source>
</evidence>
<dbReference type="SUPFAM" id="SSF53933">
    <property type="entry name" value="Microbial ribonucleases"/>
    <property type="match status" value="1"/>
</dbReference>
<keyword evidence="4" id="KW-0472">Membrane</keyword>
<evidence type="ECO:0000256" key="4">
    <source>
        <dbReference type="SAM" id="Phobius"/>
    </source>
</evidence>
<proteinExistence type="predicted"/>
<dbReference type="EMBL" id="BAAAQN010000039">
    <property type="protein sequence ID" value="GAA2045516.1"/>
    <property type="molecule type" value="Genomic_DNA"/>
</dbReference>
<dbReference type="InterPro" id="IPR000026">
    <property type="entry name" value="N1-like"/>
</dbReference>
<keyword evidence="4" id="KW-1133">Transmembrane helix</keyword>
<feature type="compositionally biased region" description="Low complexity" evidence="3">
    <location>
        <begin position="39"/>
        <end position="60"/>
    </location>
</feature>
<protein>
    <submittedName>
        <fullName evidence="5">Uncharacterized protein</fullName>
    </submittedName>
</protein>
<dbReference type="InterPro" id="IPR016191">
    <property type="entry name" value="Ribonuclease/ribotoxin"/>
</dbReference>
<feature type="transmembrane region" description="Helical" evidence="4">
    <location>
        <begin position="12"/>
        <end position="32"/>
    </location>
</feature>
<reference evidence="6" key="1">
    <citation type="journal article" date="2019" name="Int. J. Syst. Evol. Microbiol.">
        <title>The Global Catalogue of Microorganisms (GCM) 10K type strain sequencing project: providing services to taxonomists for standard genome sequencing and annotation.</title>
        <authorList>
            <consortium name="The Broad Institute Genomics Platform"/>
            <consortium name="The Broad Institute Genome Sequencing Center for Infectious Disease"/>
            <person name="Wu L."/>
            <person name="Ma J."/>
        </authorList>
    </citation>
    <scope>NUCLEOTIDE SEQUENCE [LARGE SCALE GENOMIC DNA]</scope>
    <source>
        <strain evidence="6">JCM 16014</strain>
    </source>
</reference>
<keyword evidence="1" id="KW-0540">Nuclease</keyword>